<evidence type="ECO:0000256" key="2">
    <source>
        <dbReference type="ARBA" id="ARBA00022617"/>
    </source>
</evidence>
<dbReference type="EMBL" id="BJYR01000013">
    <property type="protein sequence ID" value="GEO00183.1"/>
    <property type="molecule type" value="Genomic_DNA"/>
</dbReference>
<dbReference type="InterPro" id="IPR001486">
    <property type="entry name" value="Hemoglobin_trunc"/>
</dbReference>
<proteinExistence type="predicted"/>
<keyword evidence="1" id="KW-0813">Transport</keyword>
<keyword evidence="3" id="KW-0479">Metal-binding</keyword>
<dbReference type="Proteomes" id="UP000321464">
    <property type="component" value="Unassembled WGS sequence"/>
</dbReference>
<dbReference type="Gene3D" id="1.10.490.10">
    <property type="entry name" value="Globins"/>
    <property type="match status" value="1"/>
</dbReference>
<dbReference type="Pfam" id="PF01152">
    <property type="entry name" value="Bac_globin"/>
    <property type="match status" value="1"/>
</dbReference>
<sequence>MATTTETPAASPYDRIGGHAVLRRITDRFYDLMETEPAFAELRAMHASDLAPMRESLPLFLGGWSGGPRTWWDANPGKCMVSMHAPFRIDKAIAGQWADAMRRAIADVAPEDAAIAEALADVLDRMARGMAKA</sequence>
<accession>A0A512AKH1</accession>
<name>A0A512AKH1_9SPHN</name>
<keyword evidence="4" id="KW-0408">Iron</keyword>
<evidence type="ECO:0008006" key="7">
    <source>
        <dbReference type="Google" id="ProtNLM"/>
    </source>
</evidence>
<protein>
    <recommendedName>
        <fullName evidence="7">Globin</fullName>
    </recommendedName>
</protein>
<dbReference type="OrthoDB" id="9790913at2"/>
<reference evidence="5 6" key="1">
    <citation type="submission" date="2019-07" db="EMBL/GenBank/DDBJ databases">
        <title>Whole genome shotgun sequence of Novosphingobium sediminis NBRC 106119.</title>
        <authorList>
            <person name="Hosoyama A."/>
            <person name="Uohara A."/>
            <person name="Ohji S."/>
            <person name="Ichikawa N."/>
        </authorList>
    </citation>
    <scope>NUCLEOTIDE SEQUENCE [LARGE SCALE GENOMIC DNA]</scope>
    <source>
        <strain evidence="5 6">NBRC 106119</strain>
    </source>
</reference>
<dbReference type="GO" id="GO:0019825">
    <property type="term" value="F:oxygen binding"/>
    <property type="evidence" value="ECO:0007669"/>
    <property type="project" value="InterPro"/>
</dbReference>
<evidence type="ECO:0000256" key="4">
    <source>
        <dbReference type="ARBA" id="ARBA00023004"/>
    </source>
</evidence>
<keyword evidence="2" id="KW-0349">Heme</keyword>
<dbReference type="InterPro" id="IPR012292">
    <property type="entry name" value="Globin/Proto"/>
</dbReference>
<dbReference type="AlphaFoldDB" id="A0A512AKH1"/>
<dbReference type="GO" id="GO:0020037">
    <property type="term" value="F:heme binding"/>
    <property type="evidence" value="ECO:0007669"/>
    <property type="project" value="InterPro"/>
</dbReference>
<dbReference type="GO" id="GO:0046872">
    <property type="term" value="F:metal ion binding"/>
    <property type="evidence" value="ECO:0007669"/>
    <property type="project" value="UniProtKB-KW"/>
</dbReference>
<keyword evidence="6" id="KW-1185">Reference proteome</keyword>
<dbReference type="SUPFAM" id="SSF46458">
    <property type="entry name" value="Globin-like"/>
    <property type="match status" value="1"/>
</dbReference>
<comment type="caution">
    <text evidence="5">The sequence shown here is derived from an EMBL/GenBank/DDBJ whole genome shotgun (WGS) entry which is preliminary data.</text>
</comment>
<dbReference type="RefSeq" id="WP_147159494.1">
    <property type="nucleotide sequence ID" value="NZ_BJYR01000013.1"/>
</dbReference>
<dbReference type="InterPro" id="IPR009050">
    <property type="entry name" value="Globin-like_sf"/>
</dbReference>
<evidence type="ECO:0000256" key="3">
    <source>
        <dbReference type="ARBA" id="ARBA00022723"/>
    </source>
</evidence>
<evidence type="ECO:0000313" key="6">
    <source>
        <dbReference type="Proteomes" id="UP000321464"/>
    </source>
</evidence>
<organism evidence="5 6">
    <name type="scientific">Novosphingobium sediminis</name>
    <dbReference type="NCBI Taxonomy" id="707214"/>
    <lineage>
        <taxon>Bacteria</taxon>
        <taxon>Pseudomonadati</taxon>
        <taxon>Pseudomonadota</taxon>
        <taxon>Alphaproteobacteria</taxon>
        <taxon>Sphingomonadales</taxon>
        <taxon>Sphingomonadaceae</taxon>
        <taxon>Novosphingobium</taxon>
    </lineage>
</organism>
<gene>
    <name evidence="5" type="ORF">NSE01_20150</name>
</gene>
<evidence type="ECO:0000313" key="5">
    <source>
        <dbReference type="EMBL" id="GEO00183.1"/>
    </source>
</evidence>
<evidence type="ECO:0000256" key="1">
    <source>
        <dbReference type="ARBA" id="ARBA00022448"/>
    </source>
</evidence>
<dbReference type="CDD" id="cd14773">
    <property type="entry name" value="TrHb2_PhHbO-like_O"/>
    <property type="match status" value="1"/>
</dbReference>